<protein>
    <submittedName>
        <fullName evidence="2">Uncharacterized protein</fullName>
    </submittedName>
</protein>
<accession>A0ABX9XYQ3</accession>
<reference evidence="2 3" key="1">
    <citation type="submission" date="2018-05" db="EMBL/GenBank/DDBJ databases">
        <title>Micromonospora from Atacama Desert.</title>
        <authorList>
            <person name="Carro L."/>
            <person name="Goodfellow M."/>
            <person name="Klenk H.-P."/>
        </authorList>
    </citation>
    <scope>NUCLEOTIDE SEQUENCE [LARGE SCALE GENOMIC DNA]</scope>
    <source>
        <strain evidence="2 3">LB41</strain>
    </source>
</reference>
<gene>
    <name evidence="2" type="ORF">DLJ60_22775</name>
</gene>
<evidence type="ECO:0000313" key="3">
    <source>
        <dbReference type="Proteomes" id="UP000274694"/>
    </source>
</evidence>
<comment type="caution">
    <text evidence="2">The sequence shown here is derived from an EMBL/GenBank/DDBJ whole genome shotgun (WGS) entry which is preliminary data.</text>
</comment>
<keyword evidence="1" id="KW-0175">Coiled coil</keyword>
<feature type="coiled-coil region" evidence="1">
    <location>
        <begin position="210"/>
        <end position="244"/>
    </location>
</feature>
<keyword evidence="3" id="KW-1185">Reference proteome</keyword>
<evidence type="ECO:0000313" key="2">
    <source>
        <dbReference type="EMBL" id="RQW89438.1"/>
    </source>
</evidence>
<evidence type="ECO:0000256" key="1">
    <source>
        <dbReference type="SAM" id="Coils"/>
    </source>
</evidence>
<dbReference type="Proteomes" id="UP000274694">
    <property type="component" value="Unassembled WGS sequence"/>
</dbReference>
<proteinExistence type="predicted"/>
<dbReference type="EMBL" id="QGTA01000233">
    <property type="protein sequence ID" value="RQW89438.1"/>
    <property type="molecule type" value="Genomic_DNA"/>
</dbReference>
<sequence>MRALATDTAVHVWIDVDMETDDPTQRVVVGGPRLVNDLLALPGRPALGVNNIVADVVGITATEIALLVDLLRSADRTLPFIVVSAPASGTDPLWQERARRIAQRTRGIATVIVLDETATASFKAKLGPLAVWNGAVRTYVPAPLETEADGWRHRYVPSSALAGASGAAAADRIVYAVAQLSTRRRVPAELRVFTGNDRNSVDQTLVEQVREELQFEVDLAHDELADVQRELARANGHLERLRRALEAQGLVDLYWGTSQAQEDVGDASRPETVQDVSEAVAAARTYLSAWLTIAPSAARELQGIDTSPNAFALGNSAWRGLQALAAYAQAKQAGAGGNFWSWCERGEAFSWPASSKRLAMRESETLRNGRHAESRIFEVDPQVGLGPRVFMEAHLKVSEGGGALAPRIYFYDDTDGATGRIHVGFVGPHFLVPNSKA</sequence>
<name>A0ABX9XYQ3_MICCH</name>
<organism evidence="2 3">
    <name type="scientific">Micromonospora chalcea</name>
    <dbReference type="NCBI Taxonomy" id="1874"/>
    <lineage>
        <taxon>Bacteria</taxon>
        <taxon>Bacillati</taxon>
        <taxon>Actinomycetota</taxon>
        <taxon>Actinomycetes</taxon>
        <taxon>Micromonosporales</taxon>
        <taxon>Micromonosporaceae</taxon>
        <taxon>Micromonospora</taxon>
    </lineage>
</organism>